<sequence>MVYYTHAFAIQTYINEWPIFYNQINYLFLLEMTATISQLKPNAMSGLKVPQLVFKNTNVISAGTDIVYLPRIERLLLKYRASPRLNRVLTKFMHQNEIRHFNRLQQYEPLKSQVIYIAGIWAIKEALLKTLPAGFGKPPAIQIYTKLLYKTNTPDGKPELHLDKDSFLNDETKNYWNKYLERTKYVVSISHDQDYLISILLHMRENC</sequence>
<dbReference type="Gene3D" id="3.90.470.20">
    <property type="entry name" value="4'-phosphopantetheinyl transferase domain"/>
    <property type="match status" value="1"/>
</dbReference>
<name>A0ABX6EVX1_KLUMA</name>
<proteinExistence type="predicted"/>
<dbReference type="InterPro" id="IPR037143">
    <property type="entry name" value="4-PPantetheinyl_Trfase_dom_sf"/>
</dbReference>
<evidence type="ECO:0000313" key="4">
    <source>
        <dbReference type="Proteomes" id="UP000422736"/>
    </source>
</evidence>
<reference evidence="3 4" key="1">
    <citation type="submission" date="2016-03" db="EMBL/GenBank/DDBJ databases">
        <title>How can Kluyveromyces marxianus grow so fast - potential evolutionary course in Saccharomyces Complex revealed by comparative genomics.</title>
        <authorList>
            <person name="Mo W."/>
            <person name="Lu W."/>
            <person name="Yang X."/>
            <person name="Qi J."/>
            <person name="Lv H."/>
        </authorList>
    </citation>
    <scope>NUCLEOTIDE SEQUENCE [LARGE SCALE GENOMIC DNA]</scope>
    <source>
        <strain evidence="3 4">FIM1</strain>
    </source>
</reference>
<keyword evidence="4" id="KW-1185">Reference proteome</keyword>
<evidence type="ECO:0000313" key="3">
    <source>
        <dbReference type="EMBL" id="QGN14393.1"/>
    </source>
</evidence>
<gene>
    <name evidence="3" type="primary">PPT2</name>
    <name evidence="3" type="ORF">FIM1_1053</name>
</gene>
<dbReference type="Pfam" id="PF01648">
    <property type="entry name" value="ACPS"/>
    <property type="match status" value="1"/>
</dbReference>
<evidence type="ECO:0000256" key="1">
    <source>
        <dbReference type="ARBA" id="ARBA00022679"/>
    </source>
</evidence>
<protein>
    <submittedName>
        <fullName evidence="3">Mitochondrial holo-[acyl-carrier-protein] synthase</fullName>
    </submittedName>
</protein>
<evidence type="ECO:0000259" key="2">
    <source>
        <dbReference type="Pfam" id="PF01648"/>
    </source>
</evidence>
<dbReference type="EMBL" id="CP015055">
    <property type="protein sequence ID" value="QGN14393.1"/>
    <property type="molecule type" value="Genomic_DNA"/>
</dbReference>
<organism evidence="3 4">
    <name type="scientific">Kluyveromyces marxianus</name>
    <name type="common">Yeast</name>
    <name type="synonym">Candida kefyr</name>
    <dbReference type="NCBI Taxonomy" id="4911"/>
    <lineage>
        <taxon>Eukaryota</taxon>
        <taxon>Fungi</taxon>
        <taxon>Dikarya</taxon>
        <taxon>Ascomycota</taxon>
        <taxon>Saccharomycotina</taxon>
        <taxon>Saccharomycetes</taxon>
        <taxon>Saccharomycetales</taxon>
        <taxon>Saccharomycetaceae</taxon>
        <taxon>Kluyveromyces</taxon>
    </lineage>
</organism>
<reference evidence="3 4" key="2">
    <citation type="submission" date="2019-11" db="EMBL/GenBank/DDBJ databases">
        <authorList>
            <person name="Lu H."/>
        </authorList>
    </citation>
    <scope>NUCLEOTIDE SEQUENCE [LARGE SCALE GENOMIC DNA]</scope>
    <source>
        <strain evidence="3 4">FIM1</strain>
    </source>
</reference>
<dbReference type="Proteomes" id="UP000422736">
    <property type="component" value="Chromosome 2"/>
</dbReference>
<dbReference type="InterPro" id="IPR008278">
    <property type="entry name" value="4-PPantetheinyl_Trfase_dom"/>
</dbReference>
<keyword evidence="1" id="KW-0808">Transferase</keyword>
<dbReference type="SUPFAM" id="SSF56214">
    <property type="entry name" value="4'-phosphopantetheinyl transferase"/>
    <property type="match status" value="1"/>
</dbReference>
<feature type="domain" description="4'-phosphopantetheinyl transferase" evidence="2">
    <location>
        <begin position="63"/>
        <end position="188"/>
    </location>
</feature>
<accession>A0ABX6EVX1</accession>